<dbReference type="InterPro" id="IPR051112">
    <property type="entry name" value="CWC26_splicing_factor"/>
</dbReference>
<protein>
    <recommendedName>
        <fullName evidence="2">Pre-mRNA-splicing factor CWC26</fullName>
    </recommendedName>
</protein>
<evidence type="ECO:0000256" key="2">
    <source>
        <dbReference type="ARBA" id="ARBA00020644"/>
    </source>
</evidence>
<keyword evidence="3" id="KW-0175">Coiled coil</keyword>
<dbReference type="GO" id="GO:0005684">
    <property type="term" value="C:U2-type spliceosomal complex"/>
    <property type="evidence" value="ECO:0007669"/>
    <property type="project" value="TreeGrafter"/>
</dbReference>
<sequence length="267" mass="30857">MSLHSYLDEVYGSGSRKKKGKTRAKTREKDAGGRTNGSITVVEKLERPFASGSLETERVTRKESKKLWKNLDTDEVVSEKGMNKVSSGEHVGLQTLEQLEEQTRIKERRIEKLKDGSRMNQKTVFRDERGRKIEDYEEHVARETQERDARERLEAKRLADLNMGEIQLYMMENSLSQVPQVASHNKLALEDPAALFANQAAGQETTRVSFLGRRLYDKVCMENRFGIAPGYRWDGVDRSNGFEKKWFAKQQEMNEKKVEKYTLQDDD</sequence>
<accession>A0A7H9I191</accession>
<feature type="compositionally biased region" description="Basic residues" evidence="4">
    <location>
        <begin position="15"/>
        <end position="24"/>
    </location>
</feature>
<evidence type="ECO:0000313" key="6">
    <source>
        <dbReference type="Proteomes" id="UP000510647"/>
    </source>
</evidence>
<dbReference type="PANTHER" id="PTHR31809:SF0">
    <property type="entry name" value="BUD13 HOMOLOG"/>
    <property type="match status" value="1"/>
</dbReference>
<keyword evidence="6" id="KW-1185">Reference proteome</keyword>
<organism evidence="5 6">
    <name type="scientific">Torulaspora globosa</name>
    <dbReference type="NCBI Taxonomy" id="48254"/>
    <lineage>
        <taxon>Eukaryota</taxon>
        <taxon>Fungi</taxon>
        <taxon>Dikarya</taxon>
        <taxon>Ascomycota</taxon>
        <taxon>Saccharomycotina</taxon>
        <taxon>Saccharomycetes</taxon>
        <taxon>Saccharomycetales</taxon>
        <taxon>Saccharomycetaceae</taxon>
        <taxon>Torulaspora</taxon>
    </lineage>
</organism>
<comment type="similarity">
    <text evidence="1">Belongs to the CWC26 family.</text>
</comment>
<gene>
    <name evidence="5" type="ORF">HG537_0H03690</name>
</gene>
<evidence type="ECO:0000256" key="4">
    <source>
        <dbReference type="SAM" id="MobiDB-lite"/>
    </source>
</evidence>
<dbReference type="OrthoDB" id="6022at2759"/>
<evidence type="ECO:0000256" key="1">
    <source>
        <dbReference type="ARBA" id="ARBA00011069"/>
    </source>
</evidence>
<dbReference type="PANTHER" id="PTHR31809">
    <property type="entry name" value="BUD13 HOMOLOG"/>
    <property type="match status" value="1"/>
</dbReference>
<proteinExistence type="inferred from homology"/>
<evidence type="ECO:0000256" key="3">
    <source>
        <dbReference type="SAM" id="Coils"/>
    </source>
</evidence>
<feature type="region of interest" description="Disordered" evidence="4">
    <location>
        <begin position="1"/>
        <end position="36"/>
    </location>
</feature>
<reference evidence="5 6" key="1">
    <citation type="submission" date="2020-06" db="EMBL/GenBank/DDBJ databases">
        <title>The yeast mating-type switching endonuclease HO is a domesticated member of an unorthodox homing genetic element family.</title>
        <authorList>
            <person name="Coughlan A.Y."/>
            <person name="Lombardi L."/>
            <person name="Braun-Galleani S."/>
            <person name="Martos A.R."/>
            <person name="Galeote V."/>
            <person name="Bigey F."/>
            <person name="Dequin S."/>
            <person name="Byrne K.P."/>
            <person name="Wolfe K.H."/>
        </authorList>
    </citation>
    <scope>NUCLEOTIDE SEQUENCE [LARGE SCALE GENOMIC DNA]</scope>
    <source>
        <strain evidence="5 6">CBS2947</strain>
    </source>
</reference>
<dbReference type="Proteomes" id="UP000510647">
    <property type="component" value="Chromosome 8"/>
</dbReference>
<evidence type="ECO:0000313" key="5">
    <source>
        <dbReference type="EMBL" id="QLQ82606.1"/>
    </source>
</evidence>
<dbReference type="AlphaFoldDB" id="A0A7H9I191"/>
<dbReference type="GO" id="GO:0000398">
    <property type="term" value="P:mRNA splicing, via spliceosome"/>
    <property type="evidence" value="ECO:0007669"/>
    <property type="project" value="TreeGrafter"/>
</dbReference>
<name>A0A7H9I191_9SACH</name>
<dbReference type="InterPro" id="IPR018609">
    <property type="entry name" value="Bud13"/>
</dbReference>
<dbReference type="GO" id="GO:0070274">
    <property type="term" value="C:RES complex"/>
    <property type="evidence" value="ECO:0007669"/>
    <property type="project" value="TreeGrafter"/>
</dbReference>
<feature type="coiled-coil region" evidence="3">
    <location>
        <begin position="96"/>
        <end position="153"/>
    </location>
</feature>
<dbReference type="Pfam" id="PF09736">
    <property type="entry name" value="Bud13"/>
    <property type="match status" value="1"/>
</dbReference>
<dbReference type="EMBL" id="CP059274">
    <property type="protein sequence ID" value="QLQ82606.1"/>
    <property type="molecule type" value="Genomic_DNA"/>
</dbReference>
<dbReference type="GO" id="GO:0003723">
    <property type="term" value="F:RNA binding"/>
    <property type="evidence" value="ECO:0007669"/>
    <property type="project" value="TreeGrafter"/>
</dbReference>